<reference evidence="2" key="2">
    <citation type="submission" date="2023-05" db="EMBL/GenBank/DDBJ databases">
        <authorList>
            <consortium name="Lawrence Berkeley National Laboratory"/>
            <person name="Steindorff A."/>
            <person name="Hensen N."/>
            <person name="Bonometti L."/>
            <person name="Westerberg I."/>
            <person name="Brannstrom I.O."/>
            <person name="Guillou S."/>
            <person name="Cros-Aarteil S."/>
            <person name="Calhoun S."/>
            <person name="Haridas S."/>
            <person name="Kuo A."/>
            <person name="Mondo S."/>
            <person name="Pangilinan J."/>
            <person name="Riley R."/>
            <person name="Labutti K."/>
            <person name="Andreopoulos B."/>
            <person name="Lipzen A."/>
            <person name="Chen C."/>
            <person name="Yanf M."/>
            <person name="Daum C."/>
            <person name="Ng V."/>
            <person name="Clum A."/>
            <person name="Ohm R."/>
            <person name="Martin F."/>
            <person name="Silar P."/>
            <person name="Natvig D."/>
            <person name="Lalanne C."/>
            <person name="Gautier V."/>
            <person name="Ament-Velasquez S.L."/>
            <person name="Kruys A."/>
            <person name="Hutchinson M.I."/>
            <person name="Powell A.J."/>
            <person name="Barry K."/>
            <person name="Miller A.N."/>
            <person name="Grigoriev I.V."/>
            <person name="Debuchy R."/>
            <person name="Gladieux P."/>
            <person name="Thoren M.H."/>
            <person name="Johannesson H."/>
        </authorList>
    </citation>
    <scope>NUCLEOTIDE SEQUENCE</scope>
    <source>
        <strain evidence="2">CBS 990.96</strain>
    </source>
</reference>
<dbReference type="Pfam" id="PF06985">
    <property type="entry name" value="HET"/>
    <property type="match status" value="1"/>
</dbReference>
<feature type="domain" description="Heterokaryon incompatibility" evidence="1">
    <location>
        <begin position="234"/>
        <end position="313"/>
    </location>
</feature>
<evidence type="ECO:0000313" key="3">
    <source>
        <dbReference type="Proteomes" id="UP001301958"/>
    </source>
</evidence>
<reference evidence="2" key="1">
    <citation type="journal article" date="2023" name="Mol. Phylogenet. Evol.">
        <title>Genome-scale phylogeny and comparative genomics of the fungal order Sordariales.</title>
        <authorList>
            <person name="Hensen N."/>
            <person name="Bonometti L."/>
            <person name="Westerberg I."/>
            <person name="Brannstrom I.O."/>
            <person name="Guillou S."/>
            <person name="Cros-Aarteil S."/>
            <person name="Calhoun S."/>
            <person name="Haridas S."/>
            <person name="Kuo A."/>
            <person name="Mondo S."/>
            <person name="Pangilinan J."/>
            <person name="Riley R."/>
            <person name="LaButti K."/>
            <person name="Andreopoulos B."/>
            <person name="Lipzen A."/>
            <person name="Chen C."/>
            <person name="Yan M."/>
            <person name="Daum C."/>
            <person name="Ng V."/>
            <person name="Clum A."/>
            <person name="Steindorff A."/>
            <person name="Ohm R.A."/>
            <person name="Martin F."/>
            <person name="Silar P."/>
            <person name="Natvig D.O."/>
            <person name="Lalanne C."/>
            <person name="Gautier V."/>
            <person name="Ament-Velasquez S.L."/>
            <person name="Kruys A."/>
            <person name="Hutchinson M.I."/>
            <person name="Powell A.J."/>
            <person name="Barry K."/>
            <person name="Miller A.N."/>
            <person name="Grigoriev I.V."/>
            <person name="Debuchy R."/>
            <person name="Gladieux P."/>
            <person name="Hiltunen Thoren M."/>
            <person name="Johannesson H."/>
        </authorList>
    </citation>
    <scope>NUCLEOTIDE SEQUENCE</scope>
    <source>
        <strain evidence="2">CBS 990.96</strain>
    </source>
</reference>
<dbReference type="EMBL" id="MU865422">
    <property type="protein sequence ID" value="KAK4223558.1"/>
    <property type="molecule type" value="Genomic_DNA"/>
</dbReference>
<evidence type="ECO:0000313" key="2">
    <source>
        <dbReference type="EMBL" id="KAK4223558.1"/>
    </source>
</evidence>
<protein>
    <submittedName>
        <fullName evidence="2">Heterokaryon incompatibility protein-domain-containing protein</fullName>
    </submittedName>
</protein>
<dbReference type="Proteomes" id="UP001301958">
    <property type="component" value="Unassembled WGS sequence"/>
</dbReference>
<keyword evidence="3" id="KW-1185">Reference proteome</keyword>
<dbReference type="AlphaFoldDB" id="A0AAN7BHU7"/>
<gene>
    <name evidence="2" type="ORF">QBC38DRAFT_45608</name>
</gene>
<dbReference type="InterPro" id="IPR010730">
    <property type="entry name" value="HET"/>
</dbReference>
<evidence type="ECO:0000259" key="1">
    <source>
        <dbReference type="Pfam" id="PF06985"/>
    </source>
</evidence>
<organism evidence="2 3">
    <name type="scientific">Podospora fimiseda</name>
    <dbReference type="NCBI Taxonomy" id="252190"/>
    <lineage>
        <taxon>Eukaryota</taxon>
        <taxon>Fungi</taxon>
        <taxon>Dikarya</taxon>
        <taxon>Ascomycota</taxon>
        <taxon>Pezizomycotina</taxon>
        <taxon>Sordariomycetes</taxon>
        <taxon>Sordariomycetidae</taxon>
        <taxon>Sordariales</taxon>
        <taxon>Podosporaceae</taxon>
        <taxon>Podospora</taxon>
    </lineage>
</organism>
<accession>A0AAN7BHU7</accession>
<name>A0AAN7BHU7_9PEZI</name>
<comment type="caution">
    <text evidence="2">The sequence shown here is derived from an EMBL/GenBank/DDBJ whole genome shotgun (WGS) entry which is preliminary data.</text>
</comment>
<dbReference type="PANTHER" id="PTHR33112">
    <property type="entry name" value="DOMAIN PROTEIN, PUTATIVE-RELATED"/>
    <property type="match status" value="1"/>
</dbReference>
<sequence length="346" mass="39462">MLTTQLTKQHSTQFLPSKHNPPKCGRNTIFLAFTAIPLRCLLSMADHHLVQDDTLCRRCNSIQWAKLASRIDNLDRKWEWYQPFLKLGHDEISSLKKSECSVCQLLLAILPSSAQKSEQLVFYAFPSQTIFRHTSVDVKDSTVIFAKLEVKHRPASVRMEEGRYEQQFVELINESRAVVPAVINYDLVKRWIKKCRHNHASPCCSSSGTPPLAGFRVIDYQTSTVISAPPDCDYVAPSYVWGTSSNNPQLDYTKVVNDSIIAASALGYRYLWVNRYCIDQDNFDEKHDQIAKMDLIYAHAALTFIDLAGRCSVKEAPFFHRPASILQLPQRLSCRIDSRAPYISFQ</sequence>
<dbReference type="PANTHER" id="PTHR33112:SF1">
    <property type="entry name" value="HETEROKARYON INCOMPATIBILITY DOMAIN-CONTAINING PROTEIN"/>
    <property type="match status" value="1"/>
</dbReference>
<proteinExistence type="predicted"/>